<protein>
    <submittedName>
        <fullName evidence="2">Uncharacterized protein</fullName>
    </submittedName>
</protein>
<evidence type="ECO:0000313" key="2">
    <source>
        <dbReference type="EMBL" id="BCL65583.1"/>
    </source>
</evidence>
<dbReference type="RefSeq" id="WP_193826276.1">
    <property type="nucleotide sequence ID" value="NZ_LC586269.1"/>
</dbReference>
<dbReference type="AlphaFoldDB" id="A0A7I8E4S3"/>
<geneLocation type="plasmid" evidence="2">
    <name>pJUPA4295</name>
</geneLocation>
<name>A0A7I8E4S3_PSEAI</name>
<sequence length="78" mass="8114">MDPSGAAGEQLVDPVDLDHVQGEGHRRRRRRGPGAVDPSGAAGEQLVDPVDLDHVQGMAIGAGGAEHLVPWTRQTGGE</sequence>
<keyword evidence="2" id="KW-0614">Plasmid</keyword>
<feature type="region of interest" description="Disordered" evidence="1">
    <location>
        <begin position="1"/>
        <end position="45"/>
    </location>
</feature>
<accession>A0A7I8E4S3</accession>
<proteinExistence type="predicted"/>
<evidence type="ECO:0000256" key="1">
    <source>
        <dbReference type="SAM" id="MobiDB-lite"/>
    </source>
</evidence>
<dbReference type="EMBL" id="LC586269">
    <property type="protein sequence ID" value="BCL65583.1"/>
    <property type="molecule type" value="Genomic_DNA"/>
</dbReference>
<reference evidence="2" key="1">
    <citation type="submission" date="2020-10" db="EMBL/GenBank/DDBJ databases">
        <title>Complete plasmid sequence of Pseudomonas aeruginosa ST1816 harboring blaVIMs.</title>
        <authorList>
            <person name="Hishinuma T."/>
            <person name="Tada T."/>
            <person name="Kirikae T."/>
        </authorList>
    </citation>
    <scope>NUCLEOTIDE SEQUENCE</scope>
    <source>
        <strain evidence="2">JUPA4295</strain>
        <plasmid evidence="2">pJUPA4295</plasmid>
    </source>
</reference>
<organism evidence="2">
    <name type="scientific">Pseudomonas aeruginosa</name>
    <dbReference type="NCBI Taxonomy" id="287"/>
    <lineage>
        <taxon>Bacteria</taxon>
        <taxon>Pseudomonadati</taxon>
        <taxon>Pseudomonadota</taxon>
        <taxon>Gammaproteobacteria</taxon>
        <taxon>Pseudomonadales</taxon>
        <taxon>Pseudomonadaceae</taxon>
        <taxon>Pseudomonas</taxon>
    </lineage>
</organism>